<evidence type="ECO:0000313" key="1">
    <source>
        <dbReference type="EMBL" id="PVI02060.1"/>
    </source>
</evidence>
<name>A0A2V1DYW2_9PLEO</name>
<protein>
    <submittedName>
        <fullName evidence="1">Uncharacterized protein</fullName>
    </submittedName>
</protein>
<keyword evidence="2" id="KW-1185">Reference proteome</keyword>
<dbReference type="EMBL" id="KZ805348">
    <property type="protein sequence ID" value="PVI02060.1"/>
    <property type="molecule type" value="Genomic_DNA"/>
</dbReference>
<organism evidence="1 2">
    <name type="scientific">Periconia macrospinosa</name>
    <dbReference type="NCBI Taxonomy" id="97972"/>
    <lineage>
        <taxon>Eukaryota</taxon>
        <taxon>Fungi</taxon>
        <taxon>Dikarya</taxon>
        <taxon>Ascomycota</taxon>
        <taxon>Pezizomycotina</taxon>
        <taxon>Dothideomycetes</taxon>
        <taxon>Pleosporomycetidae</taxon>
        <taxon>Pleosporales</taxon>
        <taxon>Massarineae</taxon>
        <taxon>Periconiaceae</taxon>
        <taxon>Periconia</taxon>
    </lineage>
</organism>
<dbReference type="Proteomes" id="UP000244855">
    <property type="component" value="Unassembled WGS sequence"/>
</dbReference>
<gene>
    <name evidence="1" type="ORF">DM02DRAFT_613246</name>
</gene>
<sequence length="71" mass="8296">MPKLLIFLVSANYSKPIQIQRDIPPILSNRFNVTPGYITSPTHEQVKDIPTDFQKCHHKCIKQERSNMRCE</sequence>
<reference evidence="1 2" key="1">
    <citation type="journal article" date="2018" name="Sci. Rep.">
        <title>Comparative genomics provides insights into the lifestyle and reveals functional heterogeneity of dark septate endophytic fungi.</title>
        <authorList>
            <person name="Knapp D.G."/>
            <person name="Nemeth J.B."/>
            <person name="Barry K."/>
            <person name="Hainaut M."/>
            <person name="Henrissat B."/>
            <person name="Johnson J."/>
            <person name="Kuo A."/>
            <person name="Lim J.H.P."/>
            <person name="Lipzen A."/>
            <person name="Nolan M."/>
            <person name="Ohm R.A."/>
            <person name="Tamas L."/>
            <person name="Grigoriev I.V."/>
            <person name="Spatafora J.W."/>
            <person name="Nagy L.G."/>
            <person name="Kovacs G.M."/>
        </authorList>
    </citation>
    <scope>NUCLEOTIDE SEQUENCE [LARGE SCALE GENOMIC DNA]</scope>
    <source>
        <strain evidence="1 2">DSE2036</strain>
    </source>
</reference>
<dbReference type="AlphaFoldDB" id="A0A2V1DYW2"/>
<accession>A0A2V1DYW2</accession>
<proteinExistence type="predicted"/>
<evidence type="ECO:0000313" key="2">
    <source>
        <dbReference type="Proteomes" id="UP000244855"/>
    </source>
</evidence>